<keyword evidence="1" id="KW-0678">Repressor</keyword>
<name>A0A0L0FU08_9EUKA</name>
<dbReference type="STRING" id="667725.A0A0L0FU08"/>
<keyword evidence="1" id="KW-0804">Transcription</keyword>
<dbReference type="GO" id="GO:0005634">
    <property type="term" value="C:nucleus"/>
    <property type="evidence" value="ECO:0007669"/>
    <property type="project" value="UniProtKB-SubCell"/>
</dbReference>
<dbReference type="Gene3D" id="3.40.1000.50">
    <property type="entry name" value="Repressor of RNA polymerase III transcription Maf1"/>
    <property type="match status" value="1"/>
</dbReference>
<dbReference type="RefSeq" id="XP_014154209.1">
    <property type="nucleotide sequence ID" value="XM_014298734.1"/>
</dbReference>
<dbReference type="InterPro" id="IPR015257">
    <property type="entry name" value="Maf1"/>
</dbReference>
<dbReference type="OrthoDB" id="277029at2759"/>
<evidence type="ECO:0000313" key="3">
    <source>
        <dbReference type="Proteomes" id="UP000054560"/>
    </source>
</evidence>
<comment type="subcellular location">
    <subcellularLocation>
        <location evidence="1">Nucleus</location>
    </subcellularLocation>
</comment>
<proteinExistence type="inferred from homology"/>
<dbReference type="GO" id="GO:0000994">
    <property type="term" value="F:RNA polymerase III core binding"/>
    <property type="evidence" value="ECO:0007669"/>
    <property type="project" value="TreeGrafter"/>
</dbReference>
<dbReference type="PIRSF" id="PIRSF037240">
    <property type="entry name" value="RNA_polIII_Trep_MAF1"/>
    <property type="match status" value="1"/>
</dbReference>
<organism evidence="2 3">
    <name type="scientific">Sphaeroforma arctica JP610</name>
    <dbReference type="NCBI Taxonomy" id="667725"/>
    <lineage>
        <taxon>Eukaryota</taxon>
        <taxon>Ichthyosporea</taxon>
        <taxon>Ichthyophonida</taxon>
        <taxon>Sphaeroforma</taxon>
    </lineage>
</organism>
<gene>
    <name evidence="2" type="ORF">SARC_07320</name>
</gene>
<protein>
    <recommendedName>
        <fullName evidence="1">Repressor of RNA polymerase III transcription</fullName>
    </recommendedName>
</protein>
<dbReference type="PANTHER" id="PTHR22504">
    <property type="entry name" value="REPRESSOR OF RNA POLYMERASE III TRANSCRIPTION MAF1"/>
    <property type="match status" value="1"/>
</dbReference>
<dbReference type="Proteomes" id="UP000054560">
    <property type="component" value="Unassembled WGS sequence"/>
</dbReference>
<evidence type="ECO:0000256" key="1">
    <source>
        <dbReference type="PIRNR" id="PIRNR037240"/>
    </source>
</evidence>
<accession>A0A0L0FU08</accession>
<sequence length="256" mass="29117">MKYLDVEPYQRFSSYLSCSREGQSLQCQLESYSCKNAGSDRKKYSAFAKENGHSPAELQALSPPNEHGVSMSFASGSYPRGSICSEDLQITDRKTIYYLMSTLNSSFPDYDFTEANSQQFSRVQNVASVLNVVNTQLRESIGEEYAHLQTALWAAIDQEIKLDDCEIYSYSYVDENDPFGETGVMWSFNYLFYNKGLKRITMFYCRASSMVALEDAYMTMGSADQSHLTPQSSFTMPMTTSSIQNNQNMVFDDWED</sequence>
<evidence type="ECO:0000313" key="2">
    <source>
        <dbReference type="EMBL" id="KNC80307.1"/>
    </source>
</evidence>
<dbReference type="InterPro" id="IPR038564">
    <property type="entry name" value="Maf1_sf"/>
</dbReference>
<dbReference type="PANTHER" id="PTHR22504:SF0">
    <property type="entry name" value="REPRESSOR OF RNA POLYMERASE III TRANSCRIPTION MAF1 HOMOLOG"/>
    <property type="match status" value="1"/>
</dbReference>
<dbReference type="GeneID" id="25907824"/>
<dbReference type="GO" id="GO:0016480">
    <property type="term" value="P:negative regulation of transcription by RNA polymerase III"/>
    <property type="evidence" value="ECO:0007669"/>
    <property type="project" value="UniProtKB-UniRule"/>
</dbReference>
<keyword evidence="1" id="KW-0539">Nucleus</keyword>
<dbReference type="eggNOG" id="KOG3104">
    <property type="taxonomic scope" value="Eukaryota"/>
</dbReference>
<keyword evidence="1" id="KW-0805">Transcription regulation</keyword>
<keyword evidence="3" id="KW-1185">Reference proteome</keyword>
<reference evidence="2 3" key="1">
    <citation type="submission" date="2011-02" db="EMBL/GenBank/DDBJ databases">
        <title>The Genome Sequence of Sphaeroforma arctica JP610.</title>
        <authorList>
            <consortium name="The Broad Institute Genome Sequencing Platform"/>
            <person name="Russ C."/>
            <person name="Cuomo C."/>
            <person name="Young S.K."/>
            <person name="Zeng Q."/>
            <person name="Gargeya S."/>
            <person name="Alvarado L."/>
            <person name="Berlin A."/>
            <person name="Chapman S.B."/>
            <person name="Chen Z."/>
            <person name="Freedman E."/>
            <person name="Gellesch M."/>
            <person name="Goldberg J."/>
            <person name="Griggs A."/>
            <person name="Gujja S."/>
            <person name="Heilman E."/>
            <person name="Heiman D."/>
            <person name="Howarth C."/>
            <person name="Mehta T."/>
            <person name="Neiman D."/>
            <person name="Pearson M."/>
            <person name="Roberts A."/>
            <person name="Saif S."/>
            <person name="Shea T."/>
            <person name="Shenoy N."/>
            <person name="Sisk P."/>
            <person name="Stolte C."/>
            <person name="Sykes S."/>
            <person name="White J."/>
            <person name="Yandava C."/>
            <person name="Burger G."/>
            <person name="Gray M.W."/>
            <person name="Holland P.W.H."/>
            <person name="King N."/>
            <person name="Lang F.B.F."/>
            <person name="Roger A.J."/>
            <person name="Ruiz-Trillo I."/>
            <person name="Haas B."/>
            <person name="Nusbaum C."/>
            <person name="Birren B."/>
        </authorList>
    </citation>
    <scope>NUCLEOTIDE SEQUENCE [LARGE SCALE GENOMIC DNA]</scope>
    <source>
        <strain evidence="2 3">JP610</strain>
    </source>
</reference>
<dbReference type="EMBL" id="KQ242169">
    <property type="protein sequence ID" value="KNC80307.1"/>
    <property type="molecule type" value="Genomic_DNA"/>
</dbReference>
<comment type="similarity">
    <text evidence="1">Belongs to the MAF1 family.</text>
</comment>
<dbReference type="AlphaFoldDB" id="A0A0L0FU08"/>
<dbReference type="Pfam" id="PF09174">
    <property type="entry name" value="Maf1"/>
    <property type="match status" value="1"/>
</dbReference>